<evidence type="ECO:0000256" key="8">
    <source>
        <dbReference type="SAM" id="Coils"/>
    </source>
</evidence>
<comment type="subcellular location">
    <subcellularLocation>
        <location evidence="1">Cytoplasm</location>
        <location evidence="1">Cytoskeleton</location>
    </subcellularLocation>
</comment>
<protein>
    <recommendedName>
        <fullName evidence="10">Kinesin motor domain-containing protein</fullName>
    </recommendedName>
</protein>
<organism evidence="11 12">
    <name type="scientific">Lasius platythorax</name>
    <dbReference type="NCBI Taxonomy" id="488582"/>
    <lineage>
        <taxon>Eukaryota</taxon>
        <taxon>Metazoa</taxon>
        <taxon>Ecdysozoa</taxon>
        <taxon>Arthropoda</taxon>
        <taxon>Hexapoda</taxon>
        <taxon>Insecta</taxon>
        <taxon>Pterygota</taxon>
        <taxon>Neoptera</taxon>
        <taxon>Endopterygota</taxon>
        <taxon>Hymenoptera</taxon>
        <taxon>Apocrita</taxon>
        <taxon>Aculeata</taxon>
        <taxon>Formicoidea</taxon>
        <taxon>Formicidae</taxon>
        <taxon>Formicinae</taxon>
        <taxon>Lasius</taxon>
        <taxon>Lasius</taxon>
    </lineage>
</organism>
<dbReference type="GO" id="GO:0008017">
    <property type="term" value="F:microtubule binding"/>
    <property type="evidence" value="ECO:0007669"/>
    <property type="project" value="InterPro"/>
</dbReference>
<dbReference type="GO" id="GO:0005874">
    <property type="term" value="C:microtubule"/>
    <property type="evidence" value="ECO:0007669"/>
    <property type="project" value="TreeGrafter"/>
</dbReference>
<keyword evidence="3 7" id="KW-0067">ATP-binding</keyword>
<evidence type="ECO:0000256" key="5">
    <source>
        <dbReference type="ARBA" id="ARBA00023175"/>
    </source>
</evidence>
<dbReference type="InterPro" id="IPR027640">
    <property type="entry name" value="Kinesin-like_fam"/>
</dbReference>
<accession>A0AAV2N6E0</accession>
<feature type="binding site" evidence="7">
    <location>
        <begin position="88"/>
        <end position="95"/>
    </location>
    <ligand>
        <name>ATP</name>
        <dbReference type="ChEBI" id="CHEBI:30616"/>
    </ligand>
</feature>
<evidence type="ECO:0000256" key="4">
    <source>
        <dbReference type="ARBA" id="ARBA00023054"/>
    </source>
</evidence>
<dbReference type="GO" id="GO:0005524">
    <property type="term" value="F:ATP binding"/>
    <property type="evidence" value="ECO:0007669"/>
    <property type="project" value="UniProtKB-UniRule"/>
</dbReference>
<evidence type="ECO:0000256" key="2">
    <source>
        <dbReference type="ARBA" id="ARBA00022741"/>
    </source>
</evidence>
<dbReference type="Gene3D" id="3.40.850.10">
    <property type="entry name" value="Kinesin motor domain"/>
    <property type="match status" value="1"/>
</dbReference>
<feature type="coiled-coil region" evidence="8">
    <location>
        <begin position="2411"/>
        <end position="2597"/>
    </location>
</feature>
<dbReference type="PANTHER" id="PTHR47968:SF75">
    <property type="entry name" value="CENTROMERE-ASSOCIATED PROTEIN E"/>
    <property type="match status" value="1"/>
</dbReference>
<name>A0AAV2N6E0_9HYME</name>
<dbReference type="FunFam" id="3.40.850.10:FF:000177">
    <property type="entry name" value="Kinesin-like protein"/>
    <property type="match status" value="1"/>
</dbReference>
<dbReference type="EMBL" id="OZ034833">
    <property type="protein sequence ID" value="CAL1675304.1"/>
    <property type="molecule type" value="Genomic_DNA"/>
</dbReference>
<feature type="compositionally biased region" description="Polar residues" evidence="9">
    <location>
        <begin position="526"/>
        <end position="537"/>
    </location>
</feature>
<dbReference type="PRINTS" id="PR00380">
    <property type="entry name" value="KINESINHEAVY"/>
</dbReference>
<dbReference type="InterPro" id="IPR027417">
    <property type="entry name" value="P-loop_NTPase"/>
</dbReference>
<dbReference type="GO" id="GO:0007018">
    <property type="term" value="P:microtubule-based movement"/>
    <property type="evidence" value="ECO:0007669"/>
    <property type="project" value="InterPro"/>
</dbReference>
<feature type="coiled-coil region" evidence="8">
    <location>
        <begin position="1533"/>
        <end position="1598"/>
    </location>
</feature>
<feature type="coiled-coil region" evidence="8">
    <location>
        <begin position="1358"/>
        <end position="1452"/>
    </location>
</feature>
<evidence type="ECO:0000256" key="3">
    <source>
        <dbReference type="ARBA" id="ARBA00022840"/>
    </source>
</evidence>
<sequence>MSDSIKVAIKVRPLIKRERDENLPIQWMVQGNTIVATDVELRKRGDGGFQFDHIFDTNTSNNDVFDNIVRPIVDAAVNGFNGTVFAYGQTSSGKTYTMIGSSEEPGIIPLAVEHMFDAIANASGREFLLRVSYLEIYNEKVRDLLSKSFIDLKVHEDTNGQVFVKCKEEVTNCPENVLSIMYRGNKHRRIGETNMNERSSRSHTIFRITIESREAGAEGAVQVSQLNMVDLAGSERARQTGTTGERFKEGCCINLSLSTLALVIKQLSESQDSQKYINFRDSKLTRLLQASLGGNAMTAIICAVTPAALDETQCTLSFASRARNIKNKPELNEVMSDGVLLKRYAKQIDILHAELDRVKQQARSTDFQEMQSKMQEKDRINQNLEERIRYLQTRIVHGDNRNNTESFKHKEKRRQTWGGTVGYKLNTFQTCTNLSPIKEMMSPLKLHSRKSTDIVDTSSQIALADFELDLMISEEDCEEEMESDEDTFAIYQKRTRVKFKDDVITHKSPPMNYHNNCDISPEKTDTSTQTASNQSPDTPKKILRDRIHNLKEEYSQLQEFTTLEKQLYIEDHSSEIKEKLAKFSMLEKQMENIVSDKENFEHIASELRKKLTAAESRYISTEDKLNAQAAELQRIPDLEKKIAQLSAQEIEIQNLPELQKQIALLTAEKDGYEHVASELRKKLNEAEQRNITLEDKLAVQNVKLEKSLEQPSSQNENMQQIELENQITTIAFQNNELQHKITELQNKRRIKEEELTEMELCKNLLKDKLDEQQQTLQNFQDQEERINSLMSEKNVFEHTICEMQNKLQEVEEVNISMRDKLNEQQMEIQKFQNQEKQIEQLVSENNKFKLTISELQEQLIEAEIRNNTIKDNEHQQDADKLHLEKQIQDVVKEKMESERISGELRDKLKDIELMNSSMKNQQELYIQKTSNLEKQIEDFVIEKNEFEGIVAELKEKLKEVELTNSLLKNKLNEYETNMCETDSLDEKYMISEMQEKLKEAELYNNTMKEELNVQRVEAQKTIDEQKKCIEDFTVDKNELKDTIYELQEKSKRVELHNELMKNRIDEQELQLQRTHDLEKEIENLTLKTKEFESMVHELQEKLIHAERCILTKDELDKQYLQKIQELEEQVARLTSERDEYEKVSMKLHRQSSGKESTSDQSDDNEINYLKGRINDLQGIIQDVQKENAYLKEQASPRSVLDHKCDLSNGDSSKVIEDLSTTRMSLDSTKDDSTKLYADFVSKTQVLEITHLVQSLKTDIENLQQTIYQLTTENSDLANKLSAEKECAEKSTADFQQTIDDLYARKSKIMDEKLELKNNLTILNEQMETLRSRMPEVNLNEEEISLKYEKQISTLTARNTELLSNVTDAMKELEMLKESKALLYEHDCMHKDKLTDLMERHKSLTIENNELSTDLMDKIEENDGLKEERNILKDKLELLLKHEEDSNDDTEQLRMENTLLKTEQVELKVNIKILTEENSKISNQLVETIDDLDNVRKVNSCNNTFQLSTLFNNTLTMSDTIDKSIKDDNVEATISHLQEEVNRLTLLNRKLSDLKLGPCTQCAYLQEMTESGRELKVQVKTLTHKLEDLQRKFNREVAKSDPLILKAKEDVNISVCNSSLNASFLENMNVSYVEERLQSLNNELQSLKEDHDKLSDLYKEKCDEVEELQNSSVTNLSPNKVHNVNTSVKKSPSRTSSRLENIVKMMNDLQNVFDKLKEDNVKIKIDLGKFTNEKDSLLDEIKSLKIANEQLLQKLSESELLYLEKTDILENEIKDMTKKLQEFSARYKEIEREKLVVETEAEFLKTDKAMKEQTVNELRQSLSCLQHELDLTKRDKEQFNLLEQEYEKKLESLRSMNEELTNSKATISQEFANYSKESENRFTELNEKINKCTSENDYLKQELIKLRDIENKFETMRNEYQSKSQLDKTLVDDNKKLKDVLNNISKNIIKEIKSLKPKVGAEEFLDKSVDELFRIFLQTILVKEKEIMKSMQDNFNKEKQKLEDDKRQSVDAEKRTTLWAKELESEIEKLQAELSQREATSDGLQKEVWRLEQLLQENNRERDTLREKINLLEMDFNNIQIEYNKYSKLDTVNEEAINIAQKRERQAQEAIRNKEAEFQMKLKSEKEAYNKRIEDLACTIESFKTKNMELTGNIEGLEANQEQLKNIIDLKNNELMKSNQIMQKMQIELEQLTEAYNDLNCELEKKNLRVEEITEILKTKCDDLTEYKANLEKIMSENTFLKQQIGERKASIEQYKMEIETLKIENKKEIDEIKDELNFEELKSIELNKQIEELNNKNAALMEEINILRDDYATMQHKCASLEKRIRNSTSRIQAEEQMEELKDLNRSLRNNLDGASNRITELQDAKAELTKQLITLNSQYDAACKDNQELKEMLSSYRSKCNDTHTICERYDALLQEKNRIALELEAIKVELDQKNRDIENYISEVKELKEKNAELDQESNELAEVIRQHDAENAKLEDQLWTCRIENDKLQDEIKALENQIQGPRRTDVFSEGAKSRNDDCSCTALKNKIRELQMEIVSKNGKIATLELQIRSGSFPYQAKCKELQEHLSAYKNKNSELKAEIKRLQIAMLRTSAKECDLCKQRLLNRRDQTCQTKPNNVLRFYGTTSGIIEDEIRITKLEKEKQFMKDVCRSRSKTIKELEKQIEEYEKLLHSKDP</sequence>
<feature type="coiled-coil region" evidence="8">
    <location>
        <begin position="734"/>
        <end position="872"/>
    </location>
</feature>
<evidence type="ECO:0000256" key="6">
    <source>
        <dbReference type="ARBA" id="ARBA00023212"/>
    </source>
</evidence>
<keyword evidence="6" id="KW-0206">Cytoskeleton</keyword>
<evidence type="ECO:0000259" key="10">
    <source>
        <dbReference type="PROSITE" id="PS50067"/>
    </source>
</evidence>
<dbReference type="SUPFAM" id="SSF52540">
    <property type="entry name" value="P-loop containing nucleoside triphosphate hydrolases"/>
    <property type="match status" value="1"/>
</dbReference>
<dbReference type="PROSITE" id="PS50067">
    <property type="entry name" value="KINESIN_MOTOR_2"/>
    <property type="match status" value="1"/>
</dbReference>
<reference evidence="11" key="1">
    <citation type="submission" date="2024-04" db="EMBL/GenBank/DDBJ databases">
        <authorList>
            <consortium name="Molecular Ecology Group"/>
        </authorList>
    </citation>
    <scope>NUCLEOTIDE SEQUENCE</scope>
</reference>
<feature type="coiled-coil region" evidence="8">
    <location>
        <begin position="1698"/>
        <end position="1925"/>
    </location>
</feature>
<dbReference type="SMART" id="SM00129">
    <property type="entry name" value="KISc"/>
    <property type="match status" value="1"/>
</dbReference>
<keyword evidence="2 7" id="KW-0547">Nucleotide-binding</keyword>
<dbReference type="Proteomes" id="UP001497644">
    <property type="component" value="Chromosome 10"/>
</dbReference>
<feature type="coiled-coil region" evidence="8">
    <location>
        <begin position="540"/>
        <end position="624"/>
    </location>
</feature>
<feature type="coiled-coil region" evidence="8">
    <location>
        <begin position="1629"/>
        <end position="1670"/>
    </location>
</feature>
<gene>
    <name evidence="11" type="ORF">LPLAT_LOCUS1750</name>
</gene>
<dbReference type="InterPro" id="IPR019821">
    <property type="entry name" value="Kinesin_motor_CS"/>
</dbReference>
<dbReference type="Gene3D" id="1.10.287.1490">
    <property type="match status" value="2"/>
</dbReference>
<evidence type="ECO:0000256" key="1">
    <source>
        <dbReference type="ARBA" id="ARBA00004245"/>
    </source>
</evidence>
<comment type="similarity">
    <text evidence="7">Belongs to the TRAFAC class myosin-kinesin ATPase superfamily. Kinesin family.</text>
</comment>
<keyword evidence="6" id="KW-0963">Cytoplasm</keyword>
<keyword evidence="5 7" id="KW-0505">Motor protein</keyword>
<feature type="region of interest" description="Disordered" evidence="9">
    <location>
        <begin position="510"/>
        <end position="540"/>
    </location>
</feature>
<feature type="region of interest" description="Disordered" evidence="9">
    <location>
        <begin position="1674"/>
        <end position="1695"/>
    </location>
</feature>
<dbReference type="InterPro" id="IPR036961">
    <property type="entry name" value="Kinesin_motor_dom_sf"/>
</dbReference>
<dbReference type="Pfam" id="PF00225">
    <property type="entry name" value="Kinesin"/>
    <property type="match status" value="1"/>
</dbReference>
<feature type="coiled-coil region" evidence="8">
    <location>
        <begin position="1252"/>
        <end position="1332"/>
    </location>
</feature>
<dbReference type="PROSITE" id="PS00411">
    <property type="entry name" value="KINESIN_MOTOR_1"/>
    <property type="match status" value="1"/>
</dbReference>
<feature type="coiled-coil region" evidence="8">
    <location>
        <begin position="341"/>
        <end position="394"/>
    </location>
</feature>
<dbReference type="PANTHER" id="PTHR47968">
    <property type="entry name" value="CENTROMERE PROTEIN E"/>
    <property type="match status" value="1"/>
</dbReference>
<feature type="region of interest" description="Disordered" evidence="9">
    <location>
        <begin position="1142"/>
        <end position="1165"/>
    </location>
</feature>
<dbReference type="GO" id="GO:0000278">
    <property type="term" value="P:mitotic cell cycle"/>
    <property type="evidence" value="ECO:0007669"/>
    <property type="project" value="TreeGrafter"/>
</dbReference>
<dbReference type="GO" id="GO:0003777">
    <property type="term" value="F:microtubule motor activity"/>
    <property type="evidence" value="ECO:0007669"/>
    <property type="project" value="InterPro"/>
</dbReference>
<evidence type="ECO:0000256" key="9">
    <source>
        <dbReference type="SAM" id="MobiDB-lite"/>
    </source>
</evidence>
<evidence type="ECO:0000256" key="7">
    <source>
        <dbReference type="PROSITE-ProRule" id="PRU00283"/>
    </source>
</evidence>
<feature type="coiled-coil region" evidence="8">
    <location>
        <begin position="1984"/>
        <end position="2379"/>
    </location>
</feature>
<feature type="domain" description="Kinesin motor" evidence="10">
    <location>
        <begin position="4"/>
        <end position="325"/>
    </location>
</feature>
<keyword evidence="4 8" id="KW-0175">Coiled coil</keyword>
<keyword evidence="12" id="KW-1185">Reference proteome</keyword>
<feature type="coiled-coil region" evidence="8">
    <location>
        <begin position="669"/>
        <end position="703"/>
    </location>
</feature>
<dbReference type="InterPro" id="IPR001752">
    <property type="entry name" value="Kinesin_motor_dom"/>
</dbReference>
<proteinExistence type="inferred from homology"/>
<evidence type="ECO:0000313" key="11">
    <source>
        <dbReference type="EMBL" id="CAL1675304.1"/>
    </source>
</evidence>
<evidence type="ECO:0000313" key="12">
    <source>
        <dbReference type="Proteomes" id="UP001497644"/>
    </source>
</evidence>